<protein>
    <recommendedName>
        <fullName evidence="8">Amino acid transporter transmembrane domain-containing protein</fullName>
    </recommendedName>
</protein>
<comment type="caution">
    <text evidence="9">The sequence shown here is derived from an EMBL/GenBank/DDBJ whole genome shotgun (WGS) entry which is preliminary data.</text>
</comment>
<dbReference type="GO" id="GO:0016020">
    <property type="term" value="C:membrane"/>
    <property type="evidence" value="ECO:0007669"/>
    <property type="project" value="UniProtKB-SubCell"/>
</dbReference>
<dbReference type="Pfam" id="PF01490">
    <property type="entry name" value="Aa_trans"/>
    <property type="match status" value="2"/>
</dbReference>
<feature type="transmembrane region" description="Helical" evidence="7">
    <location>
        <begin position="40"/>
        <end position="58"/>
    </location>
</feature>
<evidence type="ECO:0000256" key="3">
    <source>
        <dbReference type="ARBA" id="ARBA00022989"/>
    </source>
</evidence>
<dbReference type="Proteomes" id="UP001165289">
    <property type="component" value="Unassembled WGS sequence"/>
</dbReference>
<dbReference type="AlphaFoldDB" id="A0AAV7JVG8"/>
<reference evidence="9 10" key="1">
    <citation type="journal article" date="2023" name="BMC Biol.">
        <title>The compact genome of the sponge Oopsacas minuta (Hexactinellida) is lacking key metazoan core genes.</title>
        <authorList>
            <person name="Santini S."/>
            <person name="Schenkelaars Q."/>
            <person name="Jourda C."/>
            <person name="Duchesne M."/>
            <person name="Belahbib H."/>
            <person name="Rocher C."/>
            <person name="Selva M."/>
            <person name="Riesgo A."/>
            <person name="Vervoort M."/>
            <person name="Leys S.P."/>
            <person name="Kodjabachian L."/>
            <person name="Le Bivic A."/>
            <person name="Borchiellini C."/>
            <person name="Claverie J.M."/>
            <person name="Renard E."/>
        </authorList>
    </citation>
    <scope>NUCLEOTIDE SEQUENCE [LARGE SCALE GENOMIC DNA]</scope>
    <source>
        <strain evidence="9">SPO-2</strain>
    </source>
</reference>
<comment type="similarity">
    <text evidence="6">Belongs to the TMEM104 family.</text>
</comment>
<feature type="domain" description="Amino acid transporter transmembrane" evidence="8">
    <location>
        <begin position="163"/>
        <end position="538"/>
    </location>
</feature>
<keyword evidence="10" id="KW-1185">Reference proteome</keyword>
<evidence type="ECO:0000313" key="10">
    <source>
        <dbReference type="Proteomes" id="UP001165289"/>
    </source>
</evidence>
<organism evidence="9 10">
    <name type="scientific">Oopsacas minuta</name>
    <dbReference type="NCBI Taxonomy" id="111878"/>
    <lineage>
        <taxon>Eukaryota</taxon>
        <taxon>Metazoa</taxon>
        <taxon>Porifera</taxon>
        <taxon>Hexactinellida</taxon>
        <taxon>Hexasterophora</taxon>
        <taxon>Lyssacinosida</taxon>
        <taxon>Leucopsacidae</taxon>
        <taxon>Oopsacas</taxon>
    </lineage>
</organism>
<evidence type="ECO:0000256" key="4">
    <source>
        <dbReference type="ARBA" id="ARBA00023136"/>
    </source>
</evidence>
<evidence type="ECO:0000256" key="2">
    <source>
        <dbReference type="ARBA" id="ARBA00022692"/>
    </source>
</evidence>
<evidence type="ECO:0000256" key="1">
    <source>
        <dbReference type="ARBA" id="ARBA00004141"/>
    </source>
</evidence>
<keyword evidence="3 7" id="KW-1133">Transmembrane helix</keyword>
<feature type="transmembrane region" description="Helical" evidence="7">
    <location>
        <begin position="476"/>
        <end position="499"/>
    </location>
</feature>
<dbReference type="InterPro" id="IPR013057">
    <property type="entry name" value="AA_transpt_TM"/>
</dbReference>
<dbReference type="EMBL" id="JAKMXF010000298">
    <property type="protein sequence ID" value="KAI6652710.1"/>
    <property type="molecule type" value="Genomic_DNA"/>
</dbReference>
<feature type="transmembrane region" description="Helical" evidence="7">
    <location>
        <begin position="293"/>
        <end position="313"/>
    </location>
</feature>
<sequence length="566" mass="64564">MKELKEDKEFHSKFSLSYITRYAFKKKHSQSTSQPSYSRIFAFVYILNLIVGVGAIAMPKAFALAGWLLGLFLLIVLALLSYMTATYVIEAMATANAYGVIKRKEKERAYSYAVVIPRSIQTGEHGAMTEESIVHRHKDTIEDAEVFDTSLVCEETSPLLHTDYSHIELYQLNTRYEMGDMANMFFNPIARLLYYIAIIVYLYGDMAIYIATVPKSLANITCVSQIPSQNISIPGSNISNRTNGTHASNGLCFGMLQFMNLYRIYIVSFILLLGPLIFFDLSKSKWLQLFTAILRNISLIMMILIAAIQIGVGKRTMPSIANFSFVPNLFGVIIYAFMCQHSIPGMITPLNTKRKVNLLLFVDYFSILCYYATLAFTAAFRFNADAMEDVYTLNFKNTFPTFPILSYIIYYFLALFPVFTLSTSFPIIGITLRENLKSLWSQFRPEKPWVIDRLLFPILALVPPIIIAFFTMDVELLVGITGSYAGVCVQYLIPVALVFASRRVIIRERGKYMNPHKSPFSHWLFLLMIVIWSVICLIVMTIDRIDSYLHFLTPNNHNNVSNYTIY</sequence>
<dbReference type="PANTHER" id="PTHR16189:SF0">
    <property type="entry name" value="TRANSMEMBRANE PROTEIN 104"/>
    <property type="match status" value="1"/>
</dbReference>
<keyword evidence="5" id="KW-0325">Glycoprotein</keyword>
<feature type="transmembrane region" description="Helical" evidence="7">
    <location>
        <begin position="319"/>
        <end position="338"/>
    </location>
</feature>
<feature type="transmembrane region" description="Helical" evidence="7">
    <location>
        <begin position="64"/>
        <end position="82"/>
    </location>
</feature>
<gene>
    <name evidence="9" type="ORF">LOD99_4493</name>
</gene>
<dbReference type="PANTHER" id="PTHR16189">
    <property type="entry name" value="TRANSMEMBRANE PROTEIN 104-RELATED"/>
    <property type="match status" value="1"/>
</dbReference>
<evidence type="ECO:0000256" key="7">
    <source>
        <dbReference type="SAM" id="Phobius"/>
    </source>
</evidence>
<feature type="transmembrane region" description="Helical" evidence="7">
    <location>
        <begin position="262"/>
        <end position="281"/>
    </location>
</feature>
<evidence type="ECO:0000313" key="9">
    <source>
        <dbReference type="EMBL" id="KAI6652710.1"/>
    </source>
</evidence>
<comment type="subcellular location">
    <subcellularLocation>
        <location evidence="1">Membrane</location>
        <topology evidence="1">Multi-pass membrane protein</topology>
    </subcellularLocation>
</comment>
<feature type="transmembrane region" description="Helical" evidence="7">
    <location>
        <begin position="358"/>
        <end position="384"/>
    </location>
</feature>
<accession>A0AAV7JVG8</accession>
<evidence type="ECO:0000256" key="5">
    <source>
        <dbReference type="ARBA" id="ARBA00023180"/>
    </source>
</evidence>
<feature type="domain" description="Amino acid transporter transmembrane" evidence="8">
    <location>
        <begin position="42"/>
        <end position="110"/>
    </location>
</feature>
<feature type="transmembrane region" description="Helical" evidence="7">
    <location>
        <begin position="520"/>
        <end position="542"/>
    </location>
</feature>
<proteinExistence type="inferred from homology"/>
<keyword evidence="2 7" id="KW-0812">Transmembrane</keyword>
<evidence type="ECO:0000256" key="6">
    <source>
        <dbReference type="ARBA" id="ARBA00038166"/>
    </source>
</evidence>
<keyword evidence="4 7" id="KW-0472">Membrane</keyword>
<feature type="transmembrane region" description="Helical" evidence="7">
    <location>
        <begin position="404"/>
        <end position="429"/>
    </location>
</feature>
<feature type="transmembrane region" description="Helical" evidence="7">
    <location>
        <begin position="450"/>
        <end position="470"/>
    </location>
</feature>
<name>A0AAV7JVG8_9METZ</name>
<feature type="transmembrane region" description="Helical" evidence="7">
    <location>
        <begin position="192"/>
        <end position="211"/>
    </location>
</feature>
<evidence type="ECO:0000259" key="8">
    <source>
        <dbReference type="Pfam" id="PF01490"/>
    </source>
</evidence>